<dbReference type="Pfam" id="PF20628">
    <property type="entry name" value="Dyp_perox_C"/>
    <property type="match status" value="1"/>
</dbReference>
<comment type="caution">
    <text evidence="8">The sequence shown here is derived from an EMBL/GenBank/DDBJ whole genome shotgun (WGS) entry which is preliminary data.</text>
</comment>
<evidence type="ECO:0000256" key="6">
    <source>
        <dbReference type="SAM" id="MobiDB-lite"/>
    </source>
</evidence>
<dbReference type="GO" id="GO:0046872">
    <property type="term" value="F:metal ion binding"/>
    <property type="evidence" value="ECO:0007669"/>
    <property type="project" value="UniProtKB-KW"/>
</dbReference>
<evidence type="ECO:0000256" key="4">
    <source>
        <dbReference type="ARBA" id="ARBA00023002"/>
    </source>
</evidence>
<evidence type="ECO:0000256" key="2">
    <source>
        <dbReference type="ARBA" id="ARBA00022559"/>
    </source>
</evidence>
<dbReference type="GO" id="GO:0020037">
    <property type="term" value="F:heme binding"/>
    <property type="evidence" value="ECO:0007669"/>
    <property type="project" value="InterPro"/>
</dbReference>
<reference evidence="8 9" key="1">
    <citation type="journal article" date="2014" name="Genome Announc.">
        <title>Draft Genome Sequence of the Iron-Oxidizing, Acidophilic, and Halotolerant 'Thiobacillus prosperus' Type Strain DSM 5130.</title>
        <authorList>
            <person name="Ossandon F.J."/>
            <person name="Cardenas J.P."/>
            <person name="Corbett M."/>
            <person name="Quatrini R."/>
            <person name="Holmes D.S."/>
            <person name="Watkin E."/>
        </authorList>
    </citation>
    <scope>NUCLEOTIDE SEQUENCE [LARGE SCALE GENOMIC DNA]</scope>
    <source>
        <strain evidence="8 9">DSM 5130</strain>
    </source>
</reference>
<evidence type="ECO:0000256" key="1">
    <source>
        <dbReference type="ARBA" id="ARBA00001970"/>
    </source>
</evidence>
<keyword evidence="9" id="KW-1185">Reference proteome</keyword>
<dbReference type="EMBL" id="JQSG02000002">
    <property type="protein sequence ID" value="OBS10098.1"/>
    <property type="molecule type" value="Genomic_DNA"/>
</dbReference>
<keyword evidence="4" id="KW-0560">Oxidoreductase</keyword>
<dbReference type="SUPFAM" id="SSF54909">
    <property type="entry name" value="Dimeric alpha+beta barrel"/>
    <property type="match status" value="1"/>
</dbReference>
<evidence type="ECO:0000313" key="8">
    <source>
        <dbReference type="EMBL" id="OBS10098.1"/>
    </source>
</evidence>
<name>A0A1A6C6A7_9GAMM</name>
<dbReference type="InterPro" id="IPR006314">
    <property type="entry name" value="Dyp_peroxidase"/>
</dbReference>
<feature type="region of interest" description="Disordered" evidence="6">
    <location>
        <begin position="182"/>
        <end position="208"/>
    </location>
</feature>
<dbReference type="InterPro" id="IPR011008">
    <property type="entry name" value="Dimeric_a/b-barrel"/>
</dbReference>
<dbReference type="Proteomes" id="UP000029273">
    <property type="component" value="Unassembled WGS sequence"/>
</dbReference>
<dbReference type="PROSITE" id="PS51404">
    <property type="entry name" value="DYP_PEROXIDASE"/>
    <property type="match status" value="1"/>
</dbReference>
<dbReference type="GO" id="GO:0004601">
    <property type="term" value="F:peroxidase activity"/>
    <property type="evidence" value="ECO:0007669"/>
    <property type="project" value="UniProtKB-KW"/>
</dbReference>
<evidence type="ECO:0000259" key="7">
    <source>
        <dbReference type="Pfam" id="PF20628"/>
    </source>
</evidence>
<proteinExistence type="predicted"/>
<dbReference type="PANTHER" id="PTHR30521:SF0">
    <property type="entry name" value="DYP-TYPE PEROXIDASE FAMILY PROTEIN"/>
    <property type="match status" value="1"/>
</dbReference>
<dbReference type="AlphaFoldDB" id="A0A1A6C6A7"/>
<dbReference type="InterPro" id="IPR048328">
    <property type="entry name" value="Dyp_perox_C"/>
</dbReference>
<keyword evidence="2 8" id="KW-0575">Peroxidase</keyword>
<evidence type="ECO:0000256" key="3">
    <source>
        <dbReference type="ARBA" id="ARBA00022723"/>
    </source>
</evidence>
<evidence type="ECO:0000256" key="5">
    <source>
        <dbReference type="ARBA" id="ARBA00023004"/>
    </source>
</evidence>
<protein>
    <submittedName>
        <fullName evidence="8">Dyp peroxidase</fullName>
    </submittedName>
</protein>
<feature type="domain" description="Dyp-type peroxidase C-terminal" evidence="7">
    <location>
        <begin position="127"/>
        <end position="281"/>
    </location>
</feature>
<keyword evidence="3" id="KW-0479">Metal-binding</keyword>
<dbReference type="RefSeq" id="WP_065089340.1">
    <property type="nucleotide sequence ID" value="NZ_JQSG02000002.1"/>
</dbReference>
<comment type="cofactor">
    <cofactor evidence="1">
        <name>heme b</name>
        <dbReference type="ChEBI" id="CHEBI:60344"/>
    </cofactor>
</comment>
<dbReference type="PANTHER" id="PTHR30521">
    <property type="entry name" value="DEFERROCHELATASE/PEROXIDASE"/>
    <property type="match status" value="1"/>
</dbReference>
<organism evidence="8 9">
    <name type="scientific">Acidihalobacter prosperus</name>
    <dbReference type="NCBI Taxonomy" id="160660"/>
    <lineage>
        <taxon>Bacteria</taxon>
        <taxon>Pseudomonadati</taxon>
        <taxon>Pseudomonadota</taxon>
        <taxon>Gammaproteobacteria</taxon>
        <taxon>Chromatiales</taxon>
        <taxon>Ectothiorhodospiraceae</taxon>
        <taxon>Acidihalobacter</taxon>
    </lineage>
</organism>
<gene>
    <name evidence="8" type="ORF">Thpro_021148</name>
</gene>
<accession>A0A1A6C6A7</accession>
<evidence type="ECO:0000313" key="9">
    <source>
        <dbReference type="Proteomes" id="UP000029273"/>
    </source>
</evidence>
<dbReference type="OrthoDB" id="3251355at2"/>
<sequence length="293" mass="31381">MPQEQPGILAPLPAFARQLFFELNDAELAGDYLPRLAEIADGDRVVVGVGASLTGALGAHVAGLDCFPALAGPGVDIPSTPTALWCWLRGGEPGELFHRGRALEALLAPAFTLTQAVGLFRYGSGLDLTGYEDGTENPEGDEAREAAIVGGTGDPLAGSSFVAVQQWLHDFEHFESLAPSAQDDMIGRRRSDNEELDDAPSSAHVKRTAQEDFEPPAFMFRRSMPWTEGDAGGLMFVAFGRSFYAFDAAMRRMAGLEDGVADALFAFSRPLTGAYFWCPPLRDGRLDLAALGL</sequence>
<dbReference type="NCBIfam" id="TIGR01413">
    <property type="entry name" value="Dyp_perox_fam"/>
    <property type="match status" value="1"/>
</dbReference>
<keyword evidence="5" id="KW-0408">Iron</keyword>
<dbReference type="GO" id="GO:0005829">
    <property type="term" value="C:cytosol"/>
    <property type="evidence" value="ECO:0007669"/>
    <property type="project" value="TreeGrafter"/>
</dbReference>